<evidence type="ECO:0000313" key="2">
    <source>
        <dbReference type="Proteomes" id="UP000251577"/>
    </source>
</evidence>
<dbReference type="Pfam" id="PF21853">
    <property type="entry name" value="DUF6912"/>
    <property type="match status" value="1"/>
</dbReference>
<dbReference type="Proteomes" id="UP000251577">
    <property type="component" value="Unassembled WGS sequence"/>
</dbReference>
<sequence>MRIYIPGTFDMLAVLHSSGAMPVRSAVAFALTPAVREFYTGGDEEELAYTAFLDAARASLRLLSAGAEERFPHRRVVLSADVDDAAITFAPEDGESVVRLDPPVLRAEQLAAIHVDDADAEADTRAAIEIVDAADLGDEDAEITLGNAEDNLMSWYDAKELPFLLELL</sequence>
<reference evidence="1 2" key="1">
    <citation type="journal article" date="2018" name="Syst. Appl. Microbiol.">
        <title>Corynebacterium heidelbergense sp. nov., isolated from the preen glands of Egyptian geese (Alopochen aegyptiacus).</title>
        <authorList>
            <person name="Braun M.S."/>
            <person name="Wang E."/>
            <person name="Zimmermann S."/>
            <person name="Wink M."/>
        </authorList>
    </citation>
    <scope>NUCLEOTIDE SEQUENCE [LARGE SCALE GENOMIC DNA]</scope>
    <source>
        <strain evidence="1 2">647</strain>
    </source>
</reference>
<proteinExistence type="predicted"/>
<organism evidence="1 2">
    <name type="scientific">Corynebacterium heidelbergense</name>
    <dbReference type="NCBI Taxonomy" id="2055947"/>
    <lineage>
        <taxon>Bacteria</taxon>
        <taxon>Bacillati</taxon>
        <taxon>Actinomycetota</taxon>
        <taxon>Actinomycetes</taxon>
        <taxon>Mycobacteriales</taxon>
        <taxon>Corynebacteriaceae</taxon>
        <taxon>Corynebacterium</taxon>
    </lineage>
</organism>
<keyword evidence="2" id="KW-1185">Reference proteome</keyword>
<comment type="caution">
    <text evidence="1">The sequence shown here is derived from an EMBL/GenBank/DDBJ whole genome shotgun (WGS) entry which is preliminary data.</text>
</comment>
<protein>
    <submittedName>
        <fullName evidence="1">Uncharacterized protein</fullName>
    </submittedName>
</protein>
<dbReference type="AlphaFoldDB" id="A0A364V5R5"/>
<evidence type="ECO:0000313" key="1">
    <source>
        <dbReference type="EMBL" id="RAV31985.1"/>
    </source>
</evidence>
<dbReference type="InterPro" id="IPR054206">
    <property type="entry name" value="DUF6912"/>
</dbReference>
<gene>
    <name evidence="1" type="ORF">DLJ54_05535</name>
</gene>
<name>A0A364V5R5_9CORY</name>
<dbReference type="EMBL" id="QHCV01000045">
    <property type="protein sequence ID" value="RAV31985.1"/>
    <property type="molecule type" value="Genomic_DNA"/>
</dbReference>
<accession>A0A364V5R5</accession>
<dbReference type="RefSeq" id="WP_113630789.1">
    <property type="nucleotide sequence ID" value="NZ_QHCV01000045.1"/>
</dbReference>